<dbReference type="Pfam" id="PF12859">
    <property type="entry name" value="ANAPC1"/>
    <property type="match status" value="1"/>
</dbReference>
<dbReference type="GO" id="GO:0007091">
    <property type="term" value="P:metaphase/anaphase transition of mitotic cell cycle"/>
    <property type="evidence" value="ECO:0007669"/>
    <property type="project" value="TreeGrafter"/>
</dbReference>
<protein>
    <recommendedName>
        <fullName evidence="4">Anaphase-promoting complex subunit 1 N-terminal domain-containing protein</fullName>
    </recommendedName>
</protein>
<name>A0A9Q0EMG3_9TELE</name>
<keyword evidence="2" id="KW-0498">Mitosis</keyword>
<evidence type="ECO:0000313" key="6">
    <source>
        <dbReference type="Proteomes" id="UP001148018"/>
    </source>
</evidence>
<keyword evidence="3" id="KW-0131">Cell cycle</keyword>
<evidence type="ECO:0000256" key="2">
    <source>
        <dbReference type="ARBA" id="ARBA00022776"/>
    </source>
</evidence>
<sequence length="228" mass="24737">MIAAGELQLFVPFGRDHCRNHPNAFNLQLRQLQPASELWALEGAAGLVGSLQEVTLHERLQALWCNFTVPQSKKDASSGCLEQTVCILQSSCINVHSTTGKDFISPLPFQVSHLWATAFGLLLERKNSDTLTSCTGGVEGGSEGIQYVCDSSLKLVFSSSQPSILLCYDTTQGTHSIWALRTVTQQERSAVVRCPPEHSTLAPGLFTSHLRNVPPLDSPGGPATTSRY</sequence>
<evidence type="ECO:0000259" key="4">
    <source>
        <dbReference type="Pfam" id="PF12859"/>
    </source>
</evidence>
<dbReference type="GO" id="GO:0005680">
    <property type="term" value="C:anaphase-promoting complex"/>
    <property type="evidence" value="ECO:0007669"/>
    <property type="project" value="InterPro"/>
</dbReference>
<accession>A0A9Q0EMG3</accession>
<organism evidence="5 6">
    <name type="scientific">Muraenolepis orangiensis</name>
    <name type="common">Patagonian moray cod</name>
    <dbReference type="NCBI Taxonomy" id="630683"/>
    <lineage>
        <taxon>Eukaryota</taxon>
        <taxon>Metazoa</taxon>
        <taxon>Chordata</taxon>
        <taxon>Craniata</taxon>
        <taxon>Vertebrata</taxon>
        <taxon>Euteleostomi</taxon>
        <taxon>Actinopterygii</taxon>
        <taxon>Neopterygii</taxon>
        <taxon>Teleostei</taxon>
        <taxon>Neoteleostei</taxon>
        <taxon>Acanthomorphata</taxon>
        <taxon>Zeiogadaria</taxon>
        <taxon>Gadariae</taxon>
        <taxon>Gadiformes</taxon>
        <taxon>Muraenolepidoidei</taxon>
        <taxon>Muraenolepididae</taxon>
        <taxon>Muraenolepis</taxon>
    </lineage>
</organism>
<dbReference type="PANTHER" id="PTHR12827">
    <property type="entry name" value="MEIOTIC CHECKPOINT REGULATOR TSG24 FAMILY MEMBER"/>
    <property type="match status" value="1"/>
</dbReference>
<proteinExistence type="predicted"/>
<dbReference type="PANTHER" id="PTHR12827:SF3">
    <property type="entry name" value="ANAPHASE-PROMOTING COMPLEX SUBUNIT 1"/>
    <property type="match status" value="1"/>
</dbReference>
<dbReference type="EMBL" id="JANIIK010000038">
    <property type="protein sequence ID" value="KAJ3609964.1"/>
    <property type="molecule type" value="Genomic_DNA"/>
</dbReference>
<feature type="domain" description="Anaphase-promoting complex subunit 1 N-terminal" evidence="4">
    <location>
        <begin position="61"/>
        <end position="128"/>
    </location>
</feature>
<dbReference type="GO" id="GO:0031145">
    <property type="term" value="P:anaphase-promoting complex-dependent catabolic process"/>
    <property type="evidence" value="ECO:0007669"/>
    <property type="project" value="TreeGrafter"/>
</dbReference>
<gene>
    <name evidence="5" type="ORF">NHX12_022058</name>
</gene>
<comment type="caution">
    <text evidence="5">The sequence shown here is derived from an EMBL/GenBank/DDBJ whole genome shotgun (WGS) entry which is preliminary data.</text>
</comment>
<dbReference type="GO" id="GO:0060090">
    <property type="term" value="F:molecular adaptor activity"/>
    <property type="evidence" value="ECO:0007669"/>
    <property type="project" value="TreeGrafter"/>
</dbReference>
<evidence type="ECO:0000256" key="1">
    <source>
        <dbReference type="ARBA" id="ARBA00022618"/>
    </source>
</evidence>
<reference evidence="5" key="1">
    <citation type="submission" date="2022-07" db="EMBL/GenBank/DDBJ databases">
        <title>Chromosome-level genome of Muraenolepis orangiensis.</title>
        <authorList>
            <person name="Kim J."/>
        </authorList>
    </citation>
    <scope>NUCLEOTIDE SEQUENCE</scope>
    <source>
        <strain evidence="5">KU_S4_2022</strain>
        <tissue evidence="5">Muscle</tissue>
    </source>
</reference>
<keyword evidence="6" id="KW-1185">Reference proteome</keyword>
<dbReference type="Proteomes" id="UP001148018">
    <property type="component" value="Unassembled WGS sequence"/>
</dbReference>
<dbReference type="GO" id="GO:0051301">
    <property type="term" value="P:cell division"/>
    <property type="evidence" value="ECO:0007669"/>
    <property type="project" value="UniProtKB-KW"/>
</dbReference>
<dbReference type="InterPro" id="IPR049255">
    <property type="entry name" value="Apc1_N"/>
</dbReference>
<dbReference type="InterPro" id="IPR024990">
    <property type="entry name" value="Apc1"/>
</dbReference>
<evidence type="ECO:0000313" key="5">
    <source>
        <dbReference type="EMBL" id="KAJ3609964.1"/>
    </source>
</evidence>
<keyword evidence="1" id="KW-0132">Cell division</keyword>
<dbReference type="OrthoDB" id="8782693at2759"/>
<evidence type="ECO:0000256" key="3">
    <source>
        <dbReference type="ARBA" id="ARBA00023306"/>
    </source>
</evidence>
<dbReference type="GO" id="GO:0070979">
    <property type="term" value="P:protein K11-linked ubiquitination"/>
    <property type="evidence" value="ECO:0007669"/>
    <property type="project" value="TreeGrafter"/>
</dbReference>
<dbReference type="AlphaFoldDB" id="A0A9Q0EMG3"/>